<keyword evidence="3" id="KW-1185">Reference proteome</keyword>
<reference evidence="2 3" key="1">
    <citation type="submission" date="2018-10" db="EMBL/GenBank/DDBJ databases">
        <title>Sequencing the genomes of 1000 actinobacteria strains.</title>
        <authorList>
            <person name="Klenk H.-P."/>
        </authorList>
    </citation>
    <scope>NUCLEOTIDE SEQUENCE [LARGE SCALE GENOMIC DNA]</scope>
    <source>
        <strain evidence="2 3">DSM 43800</strain>
    </source>
</reference>
<dbReference type="OrthoDB" id="7566033at2"/>
<dbReference type="AlphaFoldDB" id="A0A495W0C5"/>
<feature type="region of interest" description="Disordered" evidence="1">
    <location>
        <begin position="137"/>
        <end position="204"/>
    </location>
</feature>
<dbReference type="InterPro" id="IPR025444">
    <property type="entry name" value="Monooxy_af470"/>
</dbReference>
<gene>
    <name evidence="2" type="ORF">C8E97_2728</name>
</gene>
<proteinExistence type="predicted"/>
<evidence type="ECO:0000256" key="1">
    <source>
        <dbReference type="SAM" id="MobiDB-lite"/>
    </source>
</evidence>
<dbReference type="Pfam" id="PF13826">
    <property type="entry name" value="Monooxy_af470-like"/>
    <property type="match status" value="1"/>
</dbReference>
<sequence length="204" mass="22771">MVRIVSGRVTHQYDGELVVFHIGMTFNRWWRPDLWMPVFFAMPAMMRELAEDPDSGLLGYELLFNRRGPFAVQYWSSIDKLYAYASAGSLSHRPAWTRFNAMARKHPDAVGVWHETFVVERAESMFVGTPAMGLPKATRTVPVEQRHHRARTRLADGATTLPASPDGRSHPTAEASGCPGQVSAAGCPSPEVRAARGVRPVQRR</sequence>
<protein>
    <submittedName>
        <fullName evidence="2">Uncharacterized protein DUF4188</fullName>
    </submittedName>
</protein>
<dbReference type="Proteomes" id="UP000282084">
    <property type="component" value="Unassembled WGS sequence"/>
</dbReference>
<name>A0A495W0C5_9PSEU</name>
<evidence type="ECO:0000313" key="2">
    <source>
        <dbReference type="EMBL" id="RKT54125.1"/>
    </source>
</evidence>
<organism evidence="2 3">
    <name type="scientific">Saccharothrix australiensis</name>
    <dbReference type="NCBI Taxonomy" id="2072"/>
    <lineage>
        <taxon>Bacteria</taxon>
        <taxon>Bacillati</taxon>
        <taxon>Actinomycetota</taxon>
        <taxon>Actinomycetes</taxon>
        <taxon>Pseudonocardiales</taxon>
        <taxon>Pseudonocardiaceae</taxon>
        <taxon>Saccharothrix</taxon>
    </lineage>
</organism>
<dbReference type="EMBL" id="RBXO01000001">
    <property type="protein sequence ID" value="RKT54125.1"/>
    <property type="molecule type" value="Genomic_DNA"/>
</dbReference>
<accession>A0A495W0C5</accession>
<comment type="caution">
    <text evidence="2">The sequence shown here is derived from an EMBL/GenBank/DDBJ whole genome shotgun (WGS) entry which is preliminary data.</text>
</comment>
<evidence type="ECO:0000313" key="3">
    <source>
        <dbReference type="Proteomes" id="UP000282084"/>
    </source>
</evidence>